<protein>
    <submittedName>
        <fullName evidence="3">Acyltransferase</fullName>
    </submittedName>
</protein>
<proteinExistence type="predicted"/>
<keyword evidence="3" id="KW-0012">Acyltransferase</keyword>
<feature type="transmembrane region" description="Helical" evidence="1">
    <location>
        <begin position="133"/>
        <end position="152"/>
    </location>
</feature>
<dbReference type="PANTHER" id="PTHR23028">
    <property type="entry name" value="ACETYLTRANSFERASE"/>
    <property type="match status" value="1"/>
</dbReference>
<keyword evidence="4" id="KW-1185">Reference proteome</keyword>
<gene>
    <name evidence="3" type="ORF">HMPREF0044_0824</name>
</gene>
<evidence type="ECO:0000256" key="1">
    <source>
        <dbReference type="SAM" id="Phobius"/>
    </source>
</evidence>
<keyword evidence="1" id="KW-1133">Transmembrane helix</keyword>
<feature type="transmembrane region" description="Helical" evidence="1">
    <location>
        <begin position="76"/>
        <end position="96"/>
    </location>
</feature>
<feature type="transmembrane region" description="Helical" evidence="1">
    <location>
        <begin position="251"/>
        <end position="268"/>
    </location>
</feature>
<feature type="transmembrane region" description="Helical" evidence="1">
    <location>
        <begin position="183"/>
        <end position="204"/>
    </location>
</feature>
<dbReference type="Proteomes" id="UP000010301">
    <property type="component" value="Unassembled WGS sequence"/>
</dbReference>
<evidence type="ECO:0000313" key="4">
    <source>
        <dbReference type="Proteomes" id="UP000010301"/>
    </source>
</evidence>
<accession>C0VZU6</accession>
<dbReference type="AlphaFoldDB" id="C0VZU6"/>
<dbReference type="Pfam" id="PF01757">
    <property type="entry name" value="Acyl_transf_3"/>
    <property type="match status" value="1"/>
</dbReference>
<keyword evidence="1" id="KW-0812">Transmembrane</keyword>
<feature type="transmembrane region" description="Helical" evidence="1">
    <location>
        <begin position="319"/>
        <end position="341"/>
    </location>
</feature>
<feature type="transmembrane region" description="Helical" evidence="1">
    <location>
        <begin position="44"/>
        <end position="64"/>
    </location>
</feature>
<dbReference type="EMBL" id="ACFG01000030">
    <property type="protein sequence ID" value="EEH63805.1"/>
    <property type="molecule type" value="Genomic_DNA"/>
</dbReference>
<name>C0VZU6_9ACTO</name>
<keyword evidence="1" id="KW-0472">Membrane</keyword>
<sequence>MVKNKPRATINSIQFLRAFAALAVVYYHIAILDFGKALKLPETGAWGVDIFFVISGFIIGMVAFQNNQKFLQRRIIRVVPLYWLATFMWAGLALALPEKTNSTVVTAETLLKSMFFIPFEMPLRVGPLLGQGWTLNYEMFFYLFVALTLWIFKDAPKALAATGVSLVVLVGTSWYYVPQNFALLHYQNPLLLEFVAGMVLYFIFRWYTTLNLPPMLRIGLVIPGVVLFAVGIYLMVAQDTSQMAYLFDQRAGFYGIPAFLTVVGTLLLEPLFRPGKLTMLLLELGAGSYAIYLFHGFIVGLLGPSFFGGLAGPEAPGRAALLIATTMALSALSGVVINKYFDEALQRVLKKFLR</sequence>
<comment type="caution">
    <text evidence="3">The sequence shown here is derived from an EMBL/GenBank/DDBJ whole genome shotgun (WGS) entry which is preliminary data.</text>
</comment>
<evidence type="ECO:0000313" key="3">
    <source>
        <dbReference type="EMBL" id="EEH63805.1"/>
    </source>
</evidence>
<dbReference type="InterPro" id="IPR002656">
    <property type="entry name" value="Acyl_transf_3_dom"/>
</dbReference>
<feature type="transmembrane region" description="Helical" evidence="1">
    <location>
        <begin position="12"/>
        <end position="32"/>
    </location>
</feature>
<dbReference type="HOGENOM" id="CLU_005679_2_0_11"/>
<dbReference type="GO" id="GO:0000271">
    <property type="term" value="P:polysaccharide biosynthetic process"/>
    <property type="evidence" value="ECO:0007669"/>
    <property type="project" value="TreeGrafter"/>
</dbReference>
<dbReference type="PANTHER" id="PTHR23028:SF131">
    <property type="entry name" value="BLR2367 PROTEIN"/>
    <property type="match status" value="1"/>
</dbReference>
<dbReference type="InterPro" id="IPR050879">
    <property type="entry name" value="Acyltransferase_3"/>
</dbReference>
<feature type="transmembrane region" description="Helical" evidence="1">
    <location>
        <begin position="216"/>
        <end position="236"/>
    </location>
</feature>
<feature type="domain" description="Acyltransferase 3" evidence="2">
    <location>
        <begin position="11"/>
        <end position="332"/>
    </location>
</feature>
<dbReference type="GO" id="GO:0016020">
    <property type="term" value="C:membrane"/>
    <property type="evidence" value="ECO:0007669"/>
    <property type="project" value="TreeGrafter"/>
</dbReference>
<feature type="transmembrane region" description="Helical" evidence="1">
    <location>
        <begin position="280"/>
        <end position="307"/>
    </location>
</feature>
<dbReference type="GO" id="GO:0016747">
    <property type="term" value="F:acyltransferase activity, transferring groups other than amino-acyl groups"/>
    <property type="evidence" value="ECO:0007669"/>
    <property type="project" value="InterPro"/>
</dbReference>
<reference evidence="3 4" key="1">
    <citation type="submission" date="2009-01" db="EMBL/GenBank/DDBJ databases">
        <authorList>
            <person name="Qin X."/>
            <person name="Bachman B."/>
            <person name="Battles P."/>
            <person name="Bell A."/>
            <person name="Bess C."/>
            <person name="Bickham C."/>
            <person name="Chaboub L."/>
            <person name="Chen D."/>
            <person name="Coyle M."/>
            <person name="Deiros D.R."/>
            <person name="Dinh H."/>
            <person name="Forbes L."/>
            <person name="Fowler G."/>
            <person name="Francisco L."/>
            <person name="Fu Q."/>
            <person name="Gubbala S."/>
            <person name="Hale W."/>
            <person name="Han Y."/>
            <person name="Hemphill L."/>
            <person name="Highlander S.K."/>
            <person name="Hirani K."/>
            <person name="Hogues M."/>
            <person name="Jackson L."/>
            <person name="Jakkamsetti A."/>
            <person name="Javaid M."/>
            <person name="Jiang H."/>
            <person name="Korchina V."/>
            <person name="Kovar C."/>
            <person name="Lara F."/>
            <person name="Lee S."/>
            <person name="Mata R."/>
            <person name="Mathew T."/>
            <person name="Moen C."/>
            <person name="Morales K."/>
            <person name="Munidasa M."/>
            <person name="Nazareth L."/>
            <person name="Ngo R."/>
            <person name="Nguyen L."/>
            <person name="Okwuonu G."/>
            <person name="Ongeri F."/>
            <person name="Patil S."/>
            <person name="Petrosino J."/>
            <person name="Pham C."/>
            <person name="Pham P."/>
            <person name="Pu L.-L."/>
            <person name="Puazo M."/>
            <person name="Raj R."/>
            <person name="Reid J."/>
            <person name="Rouhana J."/>
            <person name="Saada N."/>
            <person name="Shang Y."/>
            <person name="Simmons D."/>
            <person name="Thornton R."/>
            <person name="Warren J."/>
            <person name="Weissenberger G."/>
            <person name="Zhang J."/>
            <person name="Zhang L."/>
            <person name="Zhou C."/>
            <person name="Zhu D."/>
            <person name="Muzny D."/>
            <person name="Worley K."/>
            <person name="Gibbs R."/>
        </authorList>
    </citation>
    <scope>NUCLEOTIDE SEQUENCE [LARGE SCALE GENOMIC DNA]</scope>
    <source>
        <strain evidence="3 4">DSM 15436</strain>
    </source>
</reference>
<dbReference type="STRING" id="525245.HMPREF0044_0824"/>
<feature type="transmembrane region" description="Helical" evidence="1">
    <location>
        <begin position="159"/>
        <end position="177"/>
    </location>
</feature>
<keyword evidence="3" id="KW-0808">Transferase</keyword>
<evidence type="ECO:0000259" key="2">
    <source>
        <dbReference type="Pfam" id="PF01757"/>
    </source>
</evidence>
<dbReference type="eggNOG" id="COG1835">
    <property type="taxonomic scope" value="Bacteria"/>
</dbReference>
<organism evidence="3 4">
    <name type="scientific">Gleimia coleocanis DSM 15436</name>
    <dbReference type="NCBI Taxonomy" id="525245"/>
    <lineage>
        <taxon>Bacteria</taxon>
        <taxon>Bacillati</taxon>
        <taxon>Actinomycetota</taxon>
        <taxon>Actinomycetes</taxon>
        <taxon>Actinomycetales</taxon>
        <taxon>Actinomycetaceae</taxon>
        <taxon>Gleimia</taxon>
    </lineage>
</organism>